<dbReference type="InterPro" id="IPR001647">
    <property type="entry name" value="HTH_TetR"/>
</dbReference>
<feature type="domain" description="HTH tetR-type" evidence="5">
    <location>
        <begin position="31"/>
        <end position="90"/>
    </location>
</feature>
<dbReference type="AlphaFoldDB" id="A0A916T604"/>
<dbReference type="GO" id="GO:0000976">
    <property type="term" value="F:transcription cis-regulatory region binding"/>
    <property type="evidence" value="ECO:0007669"/>
    <property type="project" value="TreeGrafter"/>
</dbReference>
<keyword evidence="1" id="KW-0805">Transcription regulation</keyword>
<dbReference type="EMBL" id="BMHI01000003">
    <property type="protein sequence ID" value="GGB30035.1"/>
    <property type="molecule type" value="Genomic_DNA"/>
</dbReference>
<keyword evidence="2 4" id="KW-0238">DNA-binding</keyword>
<evidence type="ECO:0000259" key="5">
    <source>
        <dbReference type="PROSITE" id="PS50977"/>
    </source>
</evidence>
<dbReference type="PANTHER" id="PTHR30055">
    <property type="entry name" value="HTH-TYPE TRANSCRIPTIONAL REGULATOR RUTR"/>
    <property type="match status" value="1"/>
</dbReference>
<dbReference type="Gene3D" id="1.10.357.10">
    <property type="entry name" value="Tetracycline Repressor, domain 2"/>
    <property type="match status" value="1"/>
</dbReference>
<dbReference type="Pfam" id="PF00440">
    <property type="entry name" value="TetR_N"/>
    <property type="match status" value="1"/>
</dbReference>
<evidence type="ECO:0000256" key="4">
    <source>
        <dbReference type="PROSITE-ProRule" id="PRU00335"/>
    </source>
</evidence>
<accession>A0A916T604</accession>
<dbReference type="PROSITE" id="PS50977">
    <property type="entry name" value="HTH_TETR_2"/>
    <property type="match status" value="1"/>
</dbReference>
<dbReference type="PRINTS" id="PR00455">
    <property type="entry name" value="HTHTETR"/>
</dbReference>
<dbReference type="InterPro" id="IPR050109">
    <property type="entry name" value="HTH-type_TetR-like_transc_reg"/>
</dbReference>
<evidence type="ECO:0000256" key="2">
    <source>
        <dbReference type="ARBA" id="ARBA00023125"/>
    </source>
</evidence>
<sequence>MSAHSFVLSSYVMADAKTVRAGRRAAPLPPQERREALIHAAIEVIRERHTLPTTRQIAEAAGVAEGTIFRVFANKDAFFDAVLDRTFDSRALNEGLEKIDGDAGMESVMIDLVRLLQARFQEIFDIMGAFSMVGPPERFRDPERQRRQEAEVGSCVLRLLDPYADQLRLPPREVARLLHLLTFSGSHKHINDGRVLQPEEIVQTVLYGVSAPAGNRPAHLYGAGARESN</sequence>
<evidence type="ECO:0000313" key="7">
    <source>
        <dbReference type="Proteomes" id="UP000636793"/>
    </source>
</evidence>
<dbReference type="InterPro" id="IPR009057">
    <property type="entry name" value="Homeodomain-like_sf"/>
</dbReference>
<keyword evidence="7" id="KW-1185">Reference proteome</keyword>
<evidence type="ECO:0000256" key="3">
    <source>
        <dbReference type="ARBA" id="ARBA00023163"/>
    </source>
</evidence>
<evidence type="ECO:0000313" key="6">
    <source>
        <dbReference type="EMBL" id="GGB30035.1"/>
    </source>
</evidence>
<reference evidence="6" key="1">
    <citation type="journal article" date="2014" name="Int. J. Syst. Evol. Microbiol.">
        <title>Complete genome sequence of Corynebacterium casei LMG S-19264T (=DSM 44701T), isolated from a smear-ripened cheese.</title>
        <authorList>
            <consortium name="US DOE Joint Genome Institute (JGI-PGF)"/>
            <person name="Walter F."/>
            <person name="Albersmeier A."/>
            <person name="Kalinowski J."/>
            <person name="Ruckert C."/>
        </authorList>
    </citation>
    <scope>NUCLEOTIDE SEQUENCE</scope>
    <source>
        <strain evidence="6">CGMCC 1.15085</strain>
    </source>
</reference>
<evidence type="ECO:0000256" key="1">
    <source>
        <dbReference type="ARBA" id="ARBA00023015"/>
    </source>
</evidence>
<reference evidence="6" key="2">
    <citation type="submission" date="2020-09" db="EMBL/GenBank/DDBJ databases">
        <authorList>
            <person name="Sun Q."/>
            <person name="Zhou Y."/>
        </authorList>
    </citation>
    <scope>NUCLEOTIDE SEQUENCE</scope>
    <source>
        <strain evidence="6">CGMCC 1.15085</strain>
    </source>
</reference>
<feature type="DNA-binding region" description="H-T-H motif" evidence="4">
    <location>
        <begin position="53"/>
        <end position="72"/>
    </location>
</feature>
<name>A0A916T604_9MICO</name>
<dbReference type="Proteomes" id="UP000636793">
    <property type="component" value="Unassembled WGS sequence"/>
</dbReference>
<proteinExistence type="predicted"/>
<dbReference type="PANTHER" id="PTHR30055:SF234">
    <property type="entry name" value="HTH-TYPE TRANSCRIPTIONAL REGULATOR BETI"/>
    <property type="match status" value="1"/>
</dbReference>
<organism evidence="6 7">
    <name type="scientific">Flexivirga endophytica</name>
    <dbReference type="NCBI Taxonomy" id="1849103"/>
    <lineage>
        <taxon>Bacteria</taxon>
        <taxon>Bacillati</taxon>
        <taxon>Actinomycetota</taxon>
        <taxon>Actinomycetes</taxon>
        <taxon>Micrococcales</taxon>
        <taxon>Dermacoccaceae</taxon>
        <taxon>Flexivirga</taxon>
    </lineage>
</organism>
<dbReference type="SUPFAM" id="SSF46689">
    <property type="entry name" value="Homeodomain-like"/>
    <property type="match status" value="1"/>
</dbReference>
<gene>
    <name evidence="6" type="ORF">GCM10011492_20570</name>
</gene>
<keyword evidence="3" id="KW-0804">Transcription</keyword>
<protein>
    <submittedName>
        <fullName evidence="6">TetR family transcriptional regulator</fullName>
    </submittedName>
</protein>
<comment type="caution">
    <text evidence="6">The sequence shown here is derived from an EMBL/GenBank/DDBJ whole genome shotgun (WGS) entry which is preliminary data.</text>
</comment>
<dbReference type="GO" id="GO:0003700">
    <property type="term" value="F:DNA-binding transcription factor activity"/>
    <property type="evidence" value="ECO:0007669"/>
    <property type="project" value="TreeGrafter"/>
</dbReference>